<protein>
    <submittedName>
        <fullName evidence="1">Uncharacterized protein</fullName>
    </submittedName>
</protein>
<organism evidence="1 2">
    <name type="scientific">Dermacentor silvarum</name>
    <name type="common">Tick</name>
    <dbReference type="NCBI Taxonomy" id="543639"/>
    <lineage>
        <taxon>Eukaryota</taxon>
        <taxon>Metazoa</taxon>
        <taxon>Ecdysozoa</taxon>
        <taxon>Arthropoda</taxon>
        <taxon>Chelicerata</taxon>
        <taxon>Arachnida</taxon>
        <taxon>Acari</taxon>
        <taxon>Parasitiformes</taxon>
        <taxon>Ixodida</taxon>
        <taxon>Ixodoidea</taxon>
        <taxon>Ixodidae</taxon>
        <taxon>Rhipicephalinae</taxon>
        <taxon>Dermacentor</taxon>
    </lineage>
</organism>
<dbReference type="Proteomes" id="UP000821865">
    <property type="component" value="Chromosome 4"/>
</dbReference>
<evidence type="ECO:0000313" key="2">
    <source>
        <dbReference type="Proteomes" id="UP000821865"/>
    </source>
</evidence>
<gene>
    <name evidence="1" type="ORF">HPB49_009070</name>
</gene>
<evidence type="ECO:0000313" key="1">
    <source>
        <dbReference type="EMBL" id="KAH7953467.1"/>
    </source>
</evidence>
<proteinExistence type="predicted"/>
<sequence length="852" mass="94486">MSSSLSSRPARRWLAFELYLPPLDGICDAASAPDPHLLATAYVDRTVRIERHLQFRQCAAATSTSSRLERIRPSMEQYRYNGHGGTMNGRTKGLHASFFVLQEGPGARRLVHRRRAHRPELDHGPDRHRSWFLPFTSKPFATVRMTASVWGLRVRGGAKHHHLDTQVAQRRRPEVDDAFEELTEEEFQQYFRRSKGTVRSLRDELDPSIGCQRASGLSTGRKVLCALRFFGTGNFQRSVGREQQIGMAQPAASNTIHEVTEAIISVSARESVLACVNGTLINVMKPEGLSPADTASFMSRKGYYALNVMVVCNSELCILVVDPRLPDSGHDSWVWQHNSLCARLAAQLQPGESLLATRGEAPSPFAHAGARFARSMMQVQANGEDISPEEFLAGNGCCTVSYKMQFNRETTQSNAQNGTHSRTGERANGNRQRSRQQQRNVKKQVIRNSKMSLLPRSDFKIVIPPRGGLAVATTRTVRLASAIYRAANSPVQEAGEDTVCSNNHQNIIVAAEEAEATAEAFSPAGKPRSRYRTHCRGRSQSRSRTPDPRQQQQRRARSRNPRRTPARDTETTEKKTPLSSRPHVGEKPTQEEDILCIVAARRYARTAAEDFTIVLKLRVTMDLKAAFQPGELGTMLASYLNATNSDCISVWPIWAQNIIDVSTNDINTANLLSREFSLKNSQGPLPMIGHAKISGEMCRGVIMVHEQEASAFLTAKIHWRGGNIAFIRKLGKTSVALLTYEGHHVPRFVQYNSAVTPVREYKRTILACYCCGAVGHRPKLCPHPNDQRCGHCGHVAGASEEGMTRHECKPSCLVCGEGHMPGLQGKISPPTAAGRPTWWPRLPTAVAKAHDI</sequence>
<dbReference type="EMBL" id="CM023473">
    <property type="protein sequence ID" value="KAH7953467.1"/>
    <property type="molecule type" value="Genomic_DNA"/>
</dbReference>
<reference evidence="1" key="1">
    <citation type="submission" date="2020-05" db="EMBL/GenBank/DDBJ databases">
        <title>Large-scale comparative analyses of tick genomes elucidate their genetic diversity and vector capacities.</title>
        <authorList>
            <person name="Jia N."/>
            <person name="Wang J."/>
            <person name="Shi W."/>
            <person name="Du L."/>
            <person name="Sun Y."/>
            <person name="Zhan W."/>
            <person name="Jiang J."/>
            <person name="Wang Q."/>
            <person name="Zhang B."/>
            <person name="Ji P."/>
            <person name="Sakyi L.B."/>
            <person name="Cui X."/>
            <person name="Yuan T."/>
            <person name="Jiang B."/>
            <person name="Yang W."/>
            <person name="Lam T.T.-Y."/>
            <person name="Chang Q."/>
            <person name="Ding S."/>
            <person name="Wang X."/>
            <person name="Zhu J."/>
            <person name="Ruan X."/>
            <person name="Zhao L."/>
            <person name="Wei J."/>
            <person name="Que T."/>
            <person name="Du C."/>
            <person name="Cheng J."/>
            <person name="Dai P."/>
            <person name="Han X."/>
            <person name="Huang E."/>
            <person name="Gao Y."/>
            <person name="Liu J."/>
            <person name="Shao H."/>
            <person name="Ye R."/>
            <person name="Li L."/>
            <person name="Wei W."/>
            <person name="Wang X."/>
            <person name="Wang C."/>
            <person name="Yang T."/>
            <person name="Huo Q."/>
            <person name="Li W."/>
            <person name="Guo W."/>
            <person name="Chen H."/>
            <person name="Zhou L."/>
            <person name="Ni X."/>
            <person name="Tian J."/>
            <person name="Zhou Y."/>
            <person name="Sheng Y."/>
            <person name="Liu T."/>
            <person name="Pan Y."/>
            <person name="Xia L."/>
            <person name="Li J."/>
            <person name="Zhao F."/>
            <person name="Cao W."/>
        </authorList>
    </citation>
    <scope>NUCLEOTIDE SEQUENCE</scope>
    <source>
        <strain evidence="1">Dsil-2018</strain>
    </source>
</reference>
<keyword evidence="2" id="KW-1185">Reference proteome</keyword>
<accession>A0ACB8CWU0</accession>
<name>A0ACB8CWU0_DERSI</name>
<comment type="caution">
    <text evidence="1">The sequence shown here is derived from an EMBL/GenBank/DDBJ whole genome shotgun (WGS) entry which is preliminary data.</text>
</comment>